<feature type="region of interest" description="Disordered" evidence="1">
    <location>
        <begin position="84"/>
        <end position="139"/>
    </location>
</feature>
<feature type="region of interest" description="Disordered" evidence="1">
    <location>
        <begin position="978"/>
        <end position="997"/>
    </location>
</feature>
<proteinExistence type="predicted"/>
<sequence>MDNEYITTKHFLNKLEGFSSQEKYPGRDKACITYDEEKKTVLDWGEDPAYSPPNGSKHIRSFMVGIFEIYKKCLKTKTARAKKEDDEIREYDKNDESDENGENGENCKYNVNNEDNEDSEDEEYDISKNDVKNDQTNKVDDSDRFKDFAEFACFDEEDKFFLDAVSKFICSQVFRKGQESVLCRVASNKNTASIEFDLISPQYPRLDVSKVIFFPRVLKSEKASLSLDHFKKKVGEFIKEKFIKGETEECEKEILDRIVDSVLNYFSQRKYFYSRKITDYSNYYIFKTTNLTDWQLTDTQIKVIQSIEVNHIFDVLDQNGGLKTIKKAIQDVTNNRKKKRTLVLTHRYFSFNEQVPPLVPWLEEFLEYYKEHLEYSIVSATSGYNPSEHISLPDMMAGAATRASQVIRNANINAIPFELPKDRSKVNRETPSSIFFDKKQNATIVMDISLEATLISYSSLDDKGDIEDVYDSSHFELPPLSKFFDISNGASLKVNKRIILFIDKYLAIDLDYFSKYDRQIKRDSESSETNQPSKPKGNELPEYFFRQKDERKVDLMSAIKKLLDADYLAEEQLIDTQQQKYIRTFLLIYLSYLNEVILNKKPEVKKSNVGYVMSVEKMLLDNLVGTKENFKEIVLASGVIRESDPTKKLKVITRGEELSVLLQQASGLKISCKSYFVVFQLHEDYIHFTLNRVVTASDSNNKESSIIIEDKILPIRNIYKSLFMNMWKHLTREGDFVDRCGDHSDDENYDCLEFISCETKKMLFNDFKTYVEKNITHTNSNPLSGDEETILLRYNDTCKCSVNFSAKDIINLAFIPTFKEIATTIFTVIANKDESGNYMNIFCVFGLIYFNRNQEFQKILADILQEEVVQCIDGKEIEVKCFVVPDLPSQFLQPKAGQKSLLYQDFQVGSLSQVSSETYGFFATYLKGAMEEINLSYTEKKSNKKVTKMYKNHIFPLLKKGEIIDSFGLDKTFFLDPQSPTEQSATEQNTTEQSATKRSVTKQTFNIVLYKLKKLDNVKDDERAPMTTNFWDEVKTFTLTNRGLGSRIPIMISMRPNVYSPLLDFSVKFVGQAIASEKEHCVKVGESMTIARY</sequence>
<evidence type="ECO:0000313" key="3">
    <source>
        <dbReference type="Proteomes" id="UP000613177"/>
    </source>
</evidence>
<comment type="caution">
    <text evidence="2">The sequence shown here is derived from an EMBL/GenBank/DDBJ whole genome shotgun (WGS) entry which is preliminary data.</text>
</comment>
<feature type="compositionally biased region" description="Acidic residues" evidence="1">
    <location>
        <begin position="114"/>
        <end position="124"/>
    </location>
</feature>
<dbReference type="EMBL" id="JAEPRE010000100">
    <property type="protein sequence ID" value="KAG2232777.1"/>
    <property type="molecule type" value="Genomic_DNA"/>
</dbReference>
<dbReference type="Proteomes" id="UP000613177">
    <property type="component" value="Unassembled WGS sequence"/>
</dbReference>
<keyword evidence="3" id="KW-1185">Reference proteome</keyword>
<reference evidence="2" key="1">
    <citation type="submission" date="2021-01" db="EMBL/GenBank/DDBJ databases">
        <title>Metabolic potential, ecology and presence of endohyphal bacteria is reflected in genomic diversity of Mucoromycotina.</title>
        <authorList>
            <person name="Muszewska A."/>
            <person name="Okrasinska A."/>
            <person name="Steczkiewicz K."/>
            <person name="Drgas O."/>
            <person name="Orlowska M."/>
            <person name="Perlinska-Lenart U."/>
            <person name="Aleksandrzak-Piekarczyk T."/>
            <person name="Szatraj K."/>
            <person name="Zielenkiewicz U."/>
            <person name="Pilsyk S."/>
            <person name="Malc E."/>
            <person name="Mieczkowski P."/>
            <person name="Kruszewska J.S."/>
            <person name="Biernat P."/>
            <person name="Pawlowska J."/>
        </authorList>
    </citation>
    <scope>NUCLEOTIDE SEQUENCE</scope>
    <source>
        <strain evidence="2">WA0000018081</strain>
    </source>
</reference>
<gene>
    <name evidence="2" type="ORF">INT48_001131</name>
</gene>
<organism evidence="2 3">
    <name type="scientific">Thamnidium elegans</name>
    <dbReference type="NCBI Taxonomy" id="101142"/>
    <lineage>
        <taxon>Eukaryota</taxon>
        <taxon>Fungi</taxon>
        <taxon>Fungi incertae sedis</taxon>
        <taxon>Mucoromycota</taxon>
        <taxon>Mucoromycotina</taxon>
        <taxon>Mucoromycetes</taxon>
        <taxon>Mucorales</taxon>
        <taxon>Mucorineae</taxon>
        <taxon>Mucoraceae</taxon>
        <taxon>Thamnidium</taxon>
    </lineage>
</organism>
<evidence type="ECO:0000256" key="1">
    <source>
        <dbReference type="SAM" id="MobiDB-lite"/>
    </source>
</evidence>
<feature type="compositionally biased region" description="Basic and acidic residues" evidence="1">
    <location>
        <begin position="84"/>
        <end position="94"/>
    </location>
</feature>
<feature type="region of interest" description="Disordered" evidence="1">
    <location>
        <begin position="521"/>
        <end position="541"/>
    </location>
</feature>
<feature type="compositionally biased region" description="Basic and acidic residues" evidence="1">
    <location>
        <begin position="125"/>
        <end position="139"/>
    </location>
</feature>
<evidence type="ECO:0000313" key="2">
    <source>
        <dbReference type="EMBL" id="KAG2232777.1"/>
    </source>
</evidence>
<dbReference type="AlphaFoldDB" id="A0A8H7VVC0"/>
<accession>A0A8H7VVC0</accession>
<protein>
    <submittedName>
        <fullName evidence="2">Uncharacterized protein</fullName>
    </submittedName>
</protein>
<name>A0A8H7VVC0_9FUNG</name>
<feature type="compositionally biased region" description="Low complexity" evidence="1">
    <location>
        <begin position="103"/>
        <end position="113"/>
    </location>
</feature>